<feature type="domain" description="Integrase catalytic" evidence="2">
    <location>
        <begin position="129"/>
        <end position="292"/>
    </location>
</feature>
<dbReference type="EMBL" id="FIFJ01000017">
    <property type="protein sequence ID" value="CYU11411.1"/>
    <property type="molecule type" value="Genomic_DNA"/>
</dbReference>
<dbReference type="InterPro" id="IPR036397">
    <property type="entry name" value="RNaseH_sf"/>
</dbReference>
<dbReference type="RefSeq" id="WP_023369173.1">
    <property type="nucleotide sequence ID" value="NZ_CEDN01000003.1"/>
</dbReference>
<dbReference type="Proteomes" id="UP000074825">
    <property type="component" value="Unassembled WGS sequence"/>
</dbReference>
<dbReference type="GO" id="GO:0003676">
    <property type="term" value="F:nucleic acid binding"/>
    <property type="evidence" value="ECO:0007669"/>
    <property type="project" value="InterPro"/>
</dbReference>
<comment type="function">
    <text evidence="1">Involved in the transposition of the insertion sequence.</text>
</comment>
<dbReference type="InterPro" id="IPR048020">
    <property type="entry name" value="Transpos_IS3"/>
</dbReference>
<evidence type="ECO:0000313" key="6">
    <source>
        <dbReference type="Proteomes" id="UP000075041"/>
    </source>
</evidence>
<dbReference type="Proteomes" id="UP000075041">
    <property type="component" value="Unassembled WGS sequence"/>
</dbReference>
<dbReference type="Pfam" id="PF00665">
    <property type="entry name" value="rve"/>
    <property type="match status" value="1"/>
</dbReference>
<evidence type="ECO:0000259" key="2">
    <source>
        <dbReference type="PROSITE" id="PS50994"/>
    </source>
</evidence>
<dbReference type="InterPro" id="IPR001584">
    <property type="entry name" value="Integrase_cat-core"/>
</dbReference>
<dbReference type="Gene3D" id="3.30.420.10">
    <property type="entry name" value="Ribonuclease H-like superfamily/Ribonuclease H"/>
    <property type="match status" value="1"/>
</dbReference>
<evidence type="ECO:0000313" key="5">
    <source>
        <dbReference type="Proteomes" id="UP000074825"/>
    </source>
</evidence>
<proteinExistence type="predicted"/>
<reference evidence="5 6" key="1">
    <citation type="submission" date="2016-02" db="EMBL/GenBank/DDBJ databases">
        <authorList>
            <consortium name="Pathogen Informatics"/>
        </authorList>
    </citation>
    <scope>NUCLEOTIDE SEQUENCE [LARGE SCALE GENOMIC DNA]</scope>
    <source>
        <strain evidence="3 6">LOLA-SS005</strain>
        <strain evidence="4 5">LSS82</strain>
    </source>
</reference>
<dbReference type="NCBIfam" id="NF033516">
    <property type="entry name" value="transpos_IS3"/>
    <property type="match status" value="1"/>
</dbReference>
<evidence type="ECO:0000313" key="4">
    <source>
        <dbReference type="EMBL" id="CYV87294.1"/>
    </source>
</evidence>
<protein>
    <submittedName>
        <fullName evidence="4">Putative transposase</fullName>
    </submittedName>
</protein>
<accession>A0A0Z8SFZ7</accession>
<dbReference type="InterPro" id="IPR050900">
    <property type="entry name" value="Transposase_IS3/IS150/IS904"/>
</dbReference>
<organism evidence="4 5">
    <name type="scientific">Streptococcus suis</name>
    <dbReference type="NCBI Taxonomy" id="1307"/>
    <lineage>
        <taxon>Bacteria</taxon>
        <taxon>Bacillati</taxon>
        <taxon>Bacillota</taxon>
        <taxon>Bacilli</taxon>
        <taxon>Lactobacillales</taxon>
        <taxon>Streptococcaceae</taxon>
        <taxon>Streptococcus</taxon>
    </lineage>
</organism>
<dbReference type="Pfam" id="PF13333">
    <property type="entry name" value="rve_2"/>
    <property type="match status" value="1"/>
</dbReference>
<dbReference type="PANTHER" id="PTHR46889:SF5">
    <property type="entry name" value="INTEGRASE PROTEIN"/>
    <property type="match status" value="1"/>
</dbReference>
<gene>
    <name evidence="4" type="primary">tra</name>
    <name evidence="3" type="ORF">ERS132356_01449</name>
    <name evidence="4" type="ORF">ERS132444_01599</name>
</gene>
<dbReference type="PROSITE" id="PS50994">
    <property type="entry name" value="INTEGRASE"/>
    <property type="match status" value="1"/>
</dbReference>
<dbReference type="EMBL" id="FIIF01000012">
    <property type="protein sequence ID" value="CYV87294.1"/>
    <property type="molecule type" value="Genomic_DNA"/>
</dbReference>
<dbReference type="SUPFAM" id="SSF53098">
    <property type="entry name" value="Ribonuclease H-like"/>
    <property type="match status" value="1"/>
</dbReference>
<dbReference type="Pfam" id="PF13276">
    <property type="entry name" value="HTH_21"/>
    <property type="match status" value="1"/>
</dbReference>
<name>A0A0Z8SFZ7_STRSU</name>
<evidence type="ECO:0000256" key="1">
    <source>
        <dbReference type="ARBA" id="ARBA00002286"/>
    </source>
</evidence>
<sequence length="295" mass="35352">MRRVHLYQVVEQLKDRYSVSSLCAYFGFPRSSYYLWLSKGRPVYKQFDANLAQKITAIFHDTQKGYRFISYQLRRHYQLSPNPKTVLRYMRILGHQSPIRKKRYQSCTQREINEKARHVHYNVLARNFKAERPLQKLTTDVSYVYHKQGRMFLSVIKDCYDNSILAYTLSDFNDNKLVFDNIDLVFHDSWDSTKVCILHSDQGFQYTNQQYLRKLDQYGVTISHSGKGNCYDNAACENFFSHLKSESLRLFPPEDREALIQQIREYIDWYNWHRPQEKLKGMTPLEFREAYLIKN</sequence>
<dbReference type="PANTHER" id="PTHR46889">
    <property type="entry name" value="TRANSPOSASE INSF FOR INSERTION SEQUENCE IS3B-RELATED"/>
    <property type="match status" value="1"/>
</dbReference>
<evidence type="ECO:0000313" key="3">
    <source>
        <dbReference type="EMBL" id="CYU11411.1"/>
    </source>
</evidence>
<dbReference type="GO" id="GO:0015074">
    <property type="term" value="P:DNA integration"/>
    <property type="evidence" value="ECO:0007669"/>
    <property type="project" value="InterPro"/>
</dbReference>
<dbReference type="AlphaFoldDB" id="A0A0Z8SFZ7"/>
<dbReference type="InterPro" id="IPR012337">
    <property type="entry name" value="RNaseH-like_sf"/>
</dbReference>
<dbReference type="InterPro" id="IPR025948">
    <property type="entry name" value="HTH-like_dom"/>
</dbReference>